<accession>A0A6M1SQH6</accession>
<name>A0A6M1SQH6_9BACT</name>
<organism evidence="1 2">
    <name type="scientific">Halalkalibaculum roseum</name>
    <dbReference type="NCBI Taxonomy" id="2709311"/>
    <lineage>
        <taxon>Bacteria</taxon>
        <taxon>Pseudomonadati</taxon>
        <taxon>Balneolota</taxon>
        <taxon>Balneolia</taxon>
        <taxon>Balneolales</taxon>
        <taxon>Balneolaceae</taxon>
        <taxon>Halalkalibaculum</taxon>
    </lineage>
</organism>
<gene>
    <name evidence="1" type="ORF">G3570_13365</name>
</gene>
<evidence type="ECO:0000313" key="1">
    <source>
        <dbReference type="EMBL" id="NGP77631.1"/>
    </source>
</evidence>
<dbReference type="EMBL" id="JAALLT010000004">
    <property type="protein sequence ID" value="NGP77631.1"/>
    <property type="molecule type" value="Genomic_DNA"/>
</dbReference>
<reference evidence="1 2" key="1">
    <citation type="submission" date="2020-02" db="EMBL/GenBank/DDBJ databases">
        <title>Balneolaceae bacterium YR4-1, complete genome.</title>
        <authorList>
            <person name="Li Y."/>
            <person name="Wu S."/>
        </authorList>
    </citation>
    <scope>NUCLEOTIDE SEQUENCE [LARGE SCALE GENOMIC DNA]</scope>
    <source>
        <strain evidence="1 2">YR4-1</strain>
    </source>
</reference>
<dbReference type="AlphaFoldDB" id="A0A6M1SQH6"/>
<proteinExistence type="predicted"/>
<dbReference type="Proteomes" id="UP000473278">
    <property type="component" value="Unassembled WGS sequence"/>
</dbReference>
<comment type="caution">
    <text evidence="1">The sequence shown here is derived from an EMBL/GenBank/DDBJ whole genome shotgun (WGS) entry which is preliminary data.</text>
</comment>
<sequence>MGANKLSYRLDRLPVIYPFNRRADNNIQLGDLVYYGPCPEYYGIGEVVRLLDGYCIVDFRGTGLLNIQKDAMALKYLIPIHKLNLGHILKST</sequence>
<evidence type="ECO:0000313" key="2">
    <source>
        <dbReference type="Proteomes" id="UP000473278"/>
    </source>
</evidence>
<dbReference type="RefSeq" id="WP_165143198.1">
    <property type="nucleotide sequence ID" value="NZ_JAALLT010000004.1"/>
</dbReference>
<protein>
    <submittedName>
        <fullName evidence="1">Uncharacterized protein</fullName>
    </submittedName>
</protein>
<keyword evidence="2" id="KW-1185">Reference proteome</keyword>